<protein>
    <recommendedName>
        <fullName evidence="3">Putative zinc-finger domain-containing protein</fullName>
    </recommendedName>
</protein>
<keyword evidence="2" id="KW-0812">Transmembrane</keyword>
<evidence type="ECO:0000313" key="4">
    <source>
        <dbReference type="EMBL" id="NKQ56609.1"/>
    </source>
</evidence>
<evidence type="ECO:0000259" key="3">
    <source>
        <dbReference type="Pfam" id="PF13490"/>
    </source>
</evidence>
<feature type="transmembrane region" description="Helical" evidence="2">
    <location>
        <begin position="147"/>
        <end position="166"/>
    </location>
</feature>
<reference evidence="4 5" key="1">
    <citation type="submission" date="2020-04" db="EMBL/GenBank/DDBJ databases">
        <title>Novel species.</title>
        <authorList>
            <person name="Teo W.F.A."/>
            <person name="Lipun K."/>
            <person name="Srisuk N."/>
            <person name="Duangmal K."/>
        </authorList>
    </citation>
    <scope>NUCLEOTIDE SEQUENCE [LARGE SCALE GENOMIC DNA]</scope>
    <source>
        <strain evidence="4 5">K13G38</strain>
    </source>
</reference>
<keyword evidence="2" id="KW-0472">Membrane</keyword>
<accession>A0ABX1JAA4</accession>
<gene>
    <name evidence="4" type="ORF">HFP15_27400</name>
</gene>
<proteinExistence type="predicted"/>
<dbReference type="EMBL" id="JAAXLS010000025">
    <property type="protein sequence ID" value="NKQ56609.1"/>
    <property type="molecule type" value="Genomic_DNA"/>
</dbReference>
<dbReference type="RefSeq" id="WP_168519641.1">
    <property type="nucleotide sequence ID" value="NZ_JAAXLS010000025.1"/>
</dbReference>
<comment type="caution">
    <text evidence="4">The sequence shown here is derived from an EMBL/GenBank/DDBJ whole genome shotgun (WGS) entry which is preliminary data.</text>
</comment>
<feature type="transmembrane region" description="Helical" evidence="2">
    <location>
        <begin position="122"/>
        <end position="138"/>
    </location>
</feature>
<keyword evidence="5" id="KW-1185">Reference proteome</keyword>
<organism evidence="4 5">
    <name type="scientific">Amycolatopsis acididurans</name>
    <dbReference type="NCBI Taxonomy" id="2724524"/>
    <lineage>
        <taxon>Bacteria</taxon>
        <taxon>Bacillati</taxon>
        <taxon>Actinomycetota</taxon>
        <taxon>Actinomycetes</taxon>
        <taxon>Pseudonocardiales</taxon>
        <taxon>Pseudonocardiaceae</taxon>
        <taxon>Amycolatopsis</taxon>
    </lineage>
</organism>
<feature type="transmembrane region" description="Helical" evidence="2">
    <location>
        <begin position="83"/>
        <end position="102"/>
    </location>
</feature>
<name>A0ABX1JAA4_9PSEU</name>
<sequence length="242" mass="26070">MDCATAREAISATLDGEDPGVPLAALDAHVASCAACTAWQDDAAAVSRLVRIERAVEPPDVIEHVLERFAPPRKPAPVDWPRWALAFAAVSQFSLVVSLLFLPQPVAKGMSVAPGSHMEHEAAAFNFAVGVALVWVVARPRRARSQLPVLLSFAALLVTLSLIDVVGGNVGWYRLASHLPMLLGVVCTVLIGSREGKWPWPGNRASTETRERTGTGDPRHEEAAPVRPAHWRRPPAARRDVA</sequence>
<dbReference type="Proteomes" id="UP000715441">
    <property type="component" value="Unassembled WGS sequence"/>
</dbReference>
<evidence type="ECO:0000256" key="1">
    <source>
        <dbReference type="SAM" id="MobiDB-lite"/>
    </source>
</evidence>
<dbReference type="Pfam" id="PF13490">
    <property type="entry name" value="zf-HC2"/>
    <property type="match status" value="1"/>
</dbReference>
<dbReference type="InterPro" id="IPR027383">
    <property type="entry name" value="Znf_put"/>
</dbReference>
<evidence type="ECO:0000313" key="5">
    <source>
        <dbReference type="Proteomes" id="UP000715441"/>
    </source>
</evidence>
<keyword evidence="2" id="KW-1133">Transmembrane helix</keyword>
<feature type="region of interest" description="Disordered" evidence="1">
    <location>
        <begin position="200"/>
        <end position="242"/>
    </location>
</feature>
<feature type="domain" description="Putative zinc-finger" evidence="3">
    <location>
        <begin position="3"/>
        <end position="36"/>
    </location>
</feature>
<feature type="compositionally biased region" description="Basic and acidic residues" evidence="1">
    <location>
        <begin position="207"/>
        <end position="224"/>
    </location>
</feature>
<evidence type="ECO:0000256" key="2">
    <source>
        <dbReference type="SAM" id="Phobius"/>
    </source>
</evidence>